<evidence type="ECO:0000313" key="2">
    <source>
        <dbReference type="EMBL" id="TKR95048.1"/>
    </source>
</evidence>
<proteinExistence type="predicted"/>
<name>A0A4U5PF15_STECR</name>
<dbReference type="AlphaFoldDB" id="A0A4U5PF15"/>
<organism evidence="2 3">
    <name type="scientific">Steinernema carpocapsae</name>
    <name type="common">Entomopathogenic nematode</name>
    <dbReference type="NCBI Taxonomy" id="34508"/>
    <lineage>
        <taxon>Eukaryota</taxon>
        <taxon>Metazoa</taxon>
        <taxon>Ecdysozoa</taxon>
        <taxon>Nematoda</taxon>
        <taxon>Chromadorea</taxon>
        <taxon>Rhabditida</taxon>
        <taxon>Tylenchina</taxon>
        <taxon>Panagrolaimomorpha</taxon>
        <taxon>Strongyloidoidea</taxon>
        <taxon>Steinernematidae</taxon>
        <taxon>Steinernema</taxon>
    </lineage>
</organism>
<keyword evidence="3" id="KW-1185">Reference proteome</keyword>
<reference evidence="2 3" key="2">
    <citation type="journal article" date="2019" name="G3 (Bethesda)">
        <title>Hybrid Assembly of the Genome of the Entomopathogenic Nematode Steinernema carpocapsae Identifies the X-Chromosome.</title>
        <authorList>
            <person name="Serra L."/>
            <person name="Macchietto M."/>
            <person name="Macias-Munoz A."/>
            <person name="McGill C.J."/>
            <person name="Rodriguez I.M."/>
            <person name="Rodriguez B."/>
            <person name="Murad R."/>
            <person name="Mortazavi A."/>
        </authorList>
    </citation>
    <scope>NUCLEOTIDE SEQUENCE [LARGE SCALE GENOMIC DNA]</scope>
    <source>
        <strain evidence="2 3">ALL</strain>
    </source>
</reference>
<keyword evidence="1" id="KW-0812">Transmembrane</keyword>
<protein>
    <submittedName>
        <fullName evidence="2">Uncharacterized protein</fullName>
    </submittedName>
</protein>
<reference evidence="2 3" key="1">
    <citation type="journal article" date="2015" name="Genome Biol.">
        <title>Comparative genomics of Steinernema reveals deeply conserved gene regulatory networks.</title>
        <authorList>
            <person name="Dillman A.R."/>
            <person name="Macchietto M."/>
            <person name="Porter C.F."/>
            <person name="Rogers A."/>
            <person name="Williams B."/>
            <person name="Antoshechkin I."/>
            <person name="Lee M.M."/>
            <person name="Goodwin Z."/>
            <person name="Lu X."/>
            <person name="Lewis E.E."/>
            <person name="Goodrich-Blair H."/>
            <person name="Stock S.P."/>
            <person name="Adams B.J."/>
            <person name="Sternberg P.W."/>
            <person name="Mortazavi A."/>
        </authorList>
    </citation>
    <scope>NUCLEOTIDE SEQUENCE [LARGE SCALE GENOMIC DNA]</scope>
    <source>
        <strain evidence="2 3">ALL</strain>
    </source>
</reference>
<gene>
    <name evidence="2" type="ORF">L596_009268</name>
</gene>
<accession>A0A4U5PF15</accession>
<comment type="caution">
    <text evidence="2">The sequence shown here is derived from an EMBL/GenBank/DDBJ whole genome shotgun (WGS) entry which is preliminary data.</text>
</comment>
<evidence type="ECO:0000256" key="1">
    <source>
        <dbReference type="SAM" id="Phobius"/>
    </source>
</evidence>
<dbReference type="Proteomes" id="UP000298663">
    <property type="component" value="Unassembled WGS sequence"/>
</dbReference>
<feature type="transmembrane region" description="Helical" evidence="1">
    <location>
        <begin position="71"/>
        <end position="90"/>
    </location>
</feature>
<dbReference type="EMBL" id="AZBU02000002">
    <property type="protein sequence ID" value="TKR95048.1"/>
    <property type="molecule type" value="Genomic_DNA"/>
</dbReference>
<dbReference type="OrthoDB" id="10356362at2759"/>
<keyword evidence="1" id="KW-1133">Transmembrane helix</keyword>
<evidence type="ECO:0000313" key="3">
    <source>
        <dbReference type="Proteomes" id="UP000298663"/>
    </source>
</evidence>
<sequence>MPPSSWFCKECDSPVVLDQEDSTILMRCKCSGLSDNGFNLPFALDSIRKPIERTLFGKTEKKTRPLSQVEVGLLLAVGFLLSSYFAYELLRSFLHKLFFFL</sequence>
<keyword evidence="1" id="KW-0472">Membrane</keyword>